<dbReference type="Pfam" id="PF12616">
    <property type="entry name" value="DUF3775"/>
    <property type="match status" value="1"/>
</dbReference>
<accession>B2IJF7</accession>
<dbReference type="KEGG" id="bid:Bind_2698"/>
<dbReference type="InterPro" id="IPR022254">
    <property type="entry name" value="DUF3775"/>
</dbReference>
<dbReference type="EMBL" id="CP001016">
    <property type="protein sequence ID" value="ACB96270.1"/>
    <property type="molecule type" value="Genomic_DNA"/>
</dbReference>
<proteinExistence type="predicted"/>
<evidence type="ECO:0000313" key="2">
    <source>
        <dbReference type="Proteomes" id="UP000001695"/>
    </source>
</evidence>
<dbReference type="STRING" id="395963.Bind_2698"/>
<evidence type="ECO:0000313" key="1">
    <source>
        <dbReference type="EMBL" id="ACB96270.1"/>
    </source>
</evidence>
<dbReference type="eggNOG" id="ENOG5032ZE4">
    <property type="taxonomic scope" value="Bacteria"/>
</dbReference>
<evidence type="ECO:0008006" key="3">
    <source>
        <dbReference type="Google" id="ProtNLM"/>
    </source>
</evidence>
<sequence>MARKPNLSISPEKIGFIISLARQFDAKDVLTDVDSGSNPSDDGGVDILEDQANDPVQRELISFINDLNIDEQIELVALTWLGRGDDTVDGWSGLRRLAADAHNERTATYLLGIPLLGDFLEEGATQCGYSVEDLEEYGEA</sequence>
<protein>
    <recommendedName>
        <fullName evidence="3">DUF3775 domain-containing protein</fullName>
    </recommendedName>
</protein>
<reference evidence="1 2" key="2">
    <citation type="journal article" date="2010" name="J. Bacteriol.">
        <title>Complete genome sequence of Beijerinckia indica subsp. indica.</title>
        <authorList>
            <person name="Tamas I."/>
            <person name="Dedysh S.N."/>
            <person name="Liesack W."/>
            <person name="Stott M.B."/>
            <person name="Alam M."/>
            <person name="Murrell J.C."/>
            <person name="Dunfield P.F."/>
        </authorList>
    </citation>
    <scope>NUCLEOTIDE SEQUENCE [LARGE SCALE GENOMIC DNA]</scope>
    <source>
        <strain evidence="2">ATCC 9039 / DSM 1715 / NCIMB 8712</strain>
    </source>
</reference>
<dbReference type="Proteomes" id="UP000001695">
    <property type="component" value="Chromosome"/>
</dbReference>
<dbReference type="RefSeq" id="WP_012385621.1">
    <property type="nucleotide sequence ID" value="NC_010581.1"/>
</dbReference>
<dbReference type="AlphaFoldDB" id="B2IJF7"/>
<name>B2IJF7_BEII9</name>
<gene>
    <name evidence="1" type="ordered locus">Bind_2698</name>
</gene>
<organism evidence="1 2">
    <name type="scientific">Beijerinckia indica subsp. indica (strain ATCC 9039 / DSM 1715 / NCIMB 8712)</name>
    <dbReference type="NCBI Taxonomy" id="395963"/>
    <lineage>
        <taxon>Bacteria</taxon>
        <taxon>Pseudomonadati</taxon>
        <taxon>Pseudomonadota</taxon>
        <taxon>Alphaproteobacteria</taxon>
        <taxon>Hyphomicrobiales</taxon>
        <taxon>Beijerinckiaceae</taxon>
        <taxon>Beijerinckia</taxon>
    </lineage>
</organism>
<dbReference type="HOGENOM" id="CLU_122278_0_0_5"/>
<reference evidence="2" key="1">
    <citation type="submission" date="2008-03" db="EMBL/GenBank/DDBJ databases">
        <title>Complete sequence of chromosome of Beijerinckia indica subsp. indica ATCC 9039.</title>
        <authorList>
            <consortium name="US DOE Joint Genome Institute"/>
            <person name="Copeland A."/>
            <person name="Lucas S."/>
            <person name="Lapidus A."/>
            <person name="Glavina del Rio T."/>
            <person name="Dalin E."/>
            <person name="Tice H."/>
            <person name="Bruce D."/>
            <person name="Goodwin L."/>
            <person name="Pitluck S."/>
            <person name="LaButti K."/>
            <person name="Schmutz J."/>
            <person name="Larimer F."/>
            <person name="Land M."/>
            <person name="Hauser L."/>
            <person name="Kyrpides N."/>
            <person name="Mikhailova N."/>
            <person name="Dunfield P.F."/>
            <person name="Dedysh S.N."/>
            <person name="Liesack W."/>
            <person name="Saw J.H."/>
            <person name="Alam M."/>
            <person name="Chen Y."/>
            <person name="Murrell J.C."/>
            <person name="Richardson P."/>
        </authorList>
    </citation>
    <scope>NUCLEOTIDE SEQUENCE [LARGE SCALE GENOMIC DNA]</scope>
    <source>
        <strain evidence="2">ATCC 9039 / DSM 1715 / NCIMB 8712</strain>
    </source>
</reference>
<keyword evidence="2" id="KW-1185">Reference proteome</keyword>
<dbReference type="OrthoDB" id="5641374at2"/>